<organism evidence="13 14">
    <name type="scientific">Erinaceus europaeus</name>
    <name type="common">Western European hedgehog</name>
    <dbReference type="NCBI Taxonomy" id="9365"/>
    <lineage>
        <taxon>Eukaryota</taxon>
        <taxon>Metazoa</taxon>
        <taxon>Chordata</taxon>
        <taxon>Craniata</taxon>
        <taxon>Vertebrata</taxon>
        <taxon>Euteleostomi</taxon>
        <taxon>Mammalia</taxon>
        <taxon>Eutheria</taxon>
        <taxon>Laurasiatheria</taxon>
        <taxon>Eulipotyphla</taxon>
        <taxon>Erinaceidae</taxon>
        <taxon>Erinaceinae</taxon>
        <taxon>Erinaceus</taxon>
    </lineage>
</organism>
<dbReference type="GO" id="GO:0050729">
    <property type="term" value="P:positive regulation of inflammatory response"/>
    <property type="evidence" value="ECO:0007669"/>
    <property type="project" value="TreeGrafter"/>
</dbReference>
<dbReference type="InterPro" id="IPR050637">
    <property type="entry name" value="NLRP_innate_immun_reg"/>
</dbReference>
<evidence type="ECO:0000256" key="1">
    <source>
        <dbReference type="ARBA" id="ARBA00004123"/>
    </source>
</evidence>
<evidence type="ECO:0000256" key="6">
    <source>
        <dbReference type="ARBA" id="ARBA00022553"/>
    </source>
</evidence>
<evidence type="ECO:0000313" key="13">
    <source>
        <dbReference type="Proteomes" id="UP001652624"/>
    </source>
</evidence>
<evidence type="ECO:0000256" key="9">
    <source>
        <dbReference type="ARBA" id="ARBA00022990"/>
    </source>
</evidence>
<evidence type="ECO:0000256" key="10">
    <source>
        <dbReference type="ARBA" id="ARBA00023242"/>
    </source>
</evidence>
<reference evidence="14" key="1">
    <citation type="submission" date="2025-08" db="UniProtKB">
        <authorList>
            <consortium name="RefSeq"/>
        </authorList>
    </citation>
    <scope>IDENTIFICATION</scope>
</reference>
<evidence type="ECO:0000256" key="2">
    <source>
        <dbReference type="ARBA" id="ARBA00004496"/>
    </source>
</evidence>
<keyword evidence="8" id="KW-0677">Repeat</keyword>
<sequence length="490" mass="52115">MRRLGCACWAAAVSRGLAGTPARTRAGRSMAAAASLDIQCEELSDARWTELLPLIRQSEVVRLDDCGLTEGRCRDMSRALRANASLTELSLRANELGDPGVHLVLQALQTPTCRIRKLSLQNCALTEAGCGVLPGALCAVPTLRELHLNDNPLGDAGLRLLCEGLRAPQCHLERLQLEYCGLTAAGCGALAAVLRDKPDVKELVLSNNELGDAGMRELVRSLAAGPSALETLKLDSCGLGPEACSELSGLLSAKPSLRELDLGSNALGDAGVAALCPGLLSPGSRLRTLWLWECGLGAEGCRELCRVLGAKETLRELSLAGNEELGDAGCGLLCETLLGGGCQLETLWVKSCGLTAASCPAWASVLTRTQKLQELQLSGNRLGDTGVRELCEALGQPGATLRVLWLGDCEVTDSGCESLASLLRDTRSLRELDLSNNGLGDAGVLLLLGCLERPECPLEQLVLYDIYWTEAVEQQLQALEQRRPSLKIVY</sequence>
<dbReference type="SMART" id="SM00368">
    <property type="entry name" value="LRR_RI"/>
    <property type="match status" value="13"/>
</dbReference>
<evidence type="ECO:0000256" key="4">
    <source>
        <dbReference type="ARBA" id="ARBA00014554"/>
    </source>
</evidence>
<evidence type="ECO:0000256" key="11">
    <source>
        <dbReference type="ARBA" id="ARBA00032534"/>
    </source>
</evidence>
<keyword evidence="9" id="KW-0007">Acetylation</keyword>
<dbReference type="Pfam" id="PF13516">
    <property type="entry name" value="LRR_6"/>
    <property type="match status" value="9"/>
</dbReference>
<evidence type="ECO:0000313" key="14">
    <source>
        <dbReference type="RefSeq" id="XP_007536626.2"/>
    </source>
</evidence>
<keyword evidence="5" id="KW-0963">Cytoplasm</keyword>
<dbReference type="InParanoid" id="A0A1S3AL26"/>
<evidence type="ECO:0000256" key="8">
    <source>
        <dbReference type="ARBA" id="ARBA00022737"/>
    </source>
</evidence>
<evidence type="ECO:0000256" key="12">
    <source>
        <dbReference type="ARBA" id="ARBA00049613"/>
    </source>
</evidence>
<dbReference type="PANTHER" id="PTHR45690:SF4">
    <property type="entry name" value="NACHT, LRR AND PYD DOMAINS-CONTAINING PROTEIN 10"/>
    <property type="match status" value="1"/>
</dbReference>
<accession>A0A1S3AL26</accession>
<dbReference type="GO" id="GO:0005634">
    <property type="term" value="C:nucleus"/>
    <property type="evidence" value="ECO:0007669"/>
    <property type="project" value="UniProtKB-SubCell"/>
</dbReference>
<evidence type="ECO:0000256" key="5">
    <source>
        <dbReference type="ARBA" id="ARBA00022490"/>
    </source>
</evidence>
<dbReference type="Proteomes" id="UP001652624">
    <property type="component" value="Chromosome 17"/>
</dbReference>
<comment type="subunit">
    <text evidence="3">Forms high-affinity heterodimers with RNASE1, ANG and RNASE2.</text>
</comment>
<dbReference type="SMART" id="SM00367">
    <property type="entry name" value="LRR_CC"/>
    <property type="match status" value="8"/>
</dbReference>
<keyword evidence="7" id="KW-0433">Leucine-rich repeat</keyword>
<keyword evidence="6" id="KW-0597">Phosphoprotein</keyword>
<dbReference type="InterPro" id="IPR032675">
    <property type="entry name" value="LRR_dom_sf"/>
</dbReference>
<dbReference type="AlphaFoldDB" id="A0A1S3AL26"/>
<dbReference type="InterPro" id="IPR001611">
    <property type="entry name" value="Leu-rich_rpt"/>
</dbReference>
<evidence type="ECO:0000256" key="3">
    <source>
        <dbReference type="ARBA" id="ARBA00011699"/>
    </source>
</evidence>
<dbReference type="eggNOG" id="KOG4308">
    <property type="taxonomic scope" value="Eukaryota"/>
</dbReference>
<dbReference type="SUPFAM" id="SSF52047">
    <property type="entry name" value="RNI-like"/>
    <property type="match status" value="1"/>
</dbReference>
<dbReference type="InterPro" id="IPR006553">
    <property type="entry name" value="Leu-rich_rpt_Cys-con_subtyp"/>
</dbReference>
<gene>
    <name evidence="14" type="primary">RNH1</name>
</gene>
<dbReference type="GeneID" id="103125740"/>
<dbReference type="Pfam" id="PF18779">
    <property type="entry name" value="LRR_RI_capping"/>
    <property type="match status" value="1"/>
</dbReference>
<dbReference type="CTD" id="6050"/>
<keyword evidence="10" id="KW-0539">Nucleus</keyword>
<dbReference type="PANTHER" id="PTHR45690">
    <property type="entry name" value="NACHT, LRR AND PYD DOMAINS-CONTAINING PROTEIN 12"/>
    <property type="match status" value="1"/>
</dbReference>
<dbReference type="OrthoDB" id="120976at2759"/>
<comment type="function">
    <text evidence="12">Ribonuclease inhibitor which inhibits RNASE1, RNASE2 and angiogenin (ANG). May play a role in redox homeostasis. Required to inhibit the cytotoxic tRNA ribonuclease activity of ANG in the cytoplasm in absence of stress. Relocates to the nucleus in response to stress, relieving inhibition of ANG in the cytoplasm, and inhibiting the angiogenic activity of ANG in the nucleus.</text>
</comment>
<protein>
    <recommendedName>
        <fullName evidence="4">Ribonuclease inhibitor</fullName>
    </recommendedName>
    <alternativeName>
        <fullName evidence="11">Ribonuclease/angiogenin inhibitor 1</fullName>
    </alternativeName>
</protein>
<dbReference type="RefSeq" id="XP_007536626.2">
    <property type="nucleotide sequence ID" value="XM_007536564.3"/>
</dbReference>
<proteinExistence type="predicted"/>
<dbReference type="Gene3D" id="3.80.10.10">
    <property type="entry name" value="Ribonuclease Inhibitor"/>
    <property type="match status" value="1"/>
</dbReference>
<dbReference type="GO" id="GO:0005737">
    <property type="term" value="C:cytoplasm"/>
    <property type="evidence" value="ECO:0007669"/>
    <property type="project" value="UniProtKB-SubCell"/>
</dbReference>
<dbReference type="CDD" id="cd00116">
    <property type="entry name" value="LRR_RI"/>
    <property type="match status" value="1"/>
</dbReference>
<comment type="subcellular location">
    <subcellularLocation>
        <location evidence="2">Cytoplasm</location>
    </subcellularLocation>
    <subcellularLocation>
        <location evidence="1">Nucleus</location>
    </subcellularLocation>
</comment>
<evidence type="ECO:0000256" key="7">
    <source>
        <dbReference type="ARBA" id="ARBA00022614"/>
    </source>
</evidence>
<keyword evidence="13" id="KW-1185">Reference proteome</keyword>
<name>A0A1S3AL26_ERIEU</name>
<dbReference type="FunCoup" id="A0A1S3AL26">
    <property type="interactions" value="1107"/>
</dbReference>
<dbReference type="InterPro" id="IPR041302">
    <property type="entry name" value="LRR_RI_cap"/>
</dbReference>
<dbReference type="PROSITE" id="PS51450">
    <property type="entry name" value="LRR"/>
    <property type="match status" value="1"/>
</dbReference>